<dbReference type="PhylomeDB" id="A0A0G4GZ24"/>
<protein>
    <recommendedName>
        <fullName evidence="4">Proteasome subunit beta</fullName>
    </recommendedName>
</protein>
<dbReference type="PANTHER" id="PTHR32194:SF2">
    <property type="entry name" value="PROTEASOME SUBUNIT BETA TYPE-1"/>
    <property type="match status" value="1"/>
</dbReference>
<dbReference type="InterPro" id="IPR035206">
    <property type="entry name" value="Proteasome_beta2"/>
</dbReference>
<dbReference type="InterPro" id="IPR001353">
    <property type="entry name" value="Proteasome_sua/b"/>
</dbReference>
<evidence type="ECO:0000313" key="5">
    <source>
        <dbReference type="EMBL" id="CEM36451.1"/>
    </source>
</evidence>
<name>A0A0G4GZ24_9ALVE</name>
<comment type="function">
    <text evidence="4">Component of the proteasome, a multicatalytic proteinase complex which is characterized by its ability to cleave peptides with Arg, Phe, Tyr, Leu, and Glu adjacent to the leaving group at neutral or slightly basic pH. The proteasome has an ATP-dependent proteolytic activity.</text>
</comment>
<dbReference type="AlphaFoldDB" id="A0A0G4GZ24"/>
<dbReference type="EMBL" id="CDMZ01001705">
    <property type="protein sequence ID" value="CEM36451.1"/>
    <property type="molecule type" value="Genomic_DNA"/>
</dbReference>
<dbReference type="GO" id="GO:0005839">
    <property type="term" value="C:proteasome core complex"/>
    <property type="evidence" value="ECO:0007669"/>
    <property type="project" value="InterPro"/>
</dbReference>
<evidence type="ECO:0000256" key="3">
    <source>
        <dbReference type="ARBA" id="ARBA00023242"/>
    </source>
</evidence>
<comment type="subcellular location">
    <subcellularLocation>
        <location evidence="4">Cytoplasm</location>
    </subcellularLocation>
    <subcellularLocation>
        <location evidence="4">Nucleus</location>
    </subcellularLocation>
</comment>
<dbReference type="Pfam" id="PF00227">
    <property type="entry name" value="Proteasome"/>
    <property type="match status" value="1"/>
</dbReference>
<evidence type="ECO:0000256" key="1">
    <source>
        <dbReference type="ARBA" id="ARBA00022490"/>
    </source>
</evidence>
<evidence type="ECO:0000256" key="2">
    <source>
        <dbReference type="ARBA" id="ARBA00022942"/>
    </source>
</evidence>
<organism evidence="5">
    <name type="scientific">Chromera velia CCMP2878</name>
    <dbReference type="NCBI Taxonomy" id="1169474"/>
    <lineage>
        <taxon>Eukaryota</taxon>
        <taxon>Sar</taxon>
        <taxon>Alveolata</taxon>
        <taxon>Colpodellida</taxon>
        <taxon>Chromeraceae</taxon>
        <taxon>Chromera</taxon>
    </lineage>
</organism>
<evidence type="ECO:0000256" key="4">
    <source>
        <dbReference type="RuleBase" id="RU004203"/>
    </source>
</evidence>
<dbReference type="CDD" id="cd03758">
    <property type="entry name" value="proteasome_beta_type_2"/>
    <property type="match status" value="1"/>
</dbReference>
<dbReference type="InterPro" id="IPR016050">
    <property type="entry name" value="Proteasome_bsu_CS"/>
</dbReference>
<gene>
    <name evidence="5" type="ORF">Cvel_23990</name>
</gene>
<keyword evidence="3 4" id="KW-0539">Nucleus</keyword>
<dbReference type="PROSITE" id="PS51476">
    <property type="entry name" value="PROTEASOME_BETA_2"/>
    <property type="match status" value="1"/>
</dbReference>
<dbReference type="SUPFAM" id="SSF56235">
    <property type="entry name" value="N-terminal nucleophile aminohydrolases (Ntn hydrolases)"/>
    <property type="match status" value="1"/>
</dbReference>
<reference evidence="5" key="1">
    <citation type="submission" date="2014-11" db="EMBL/GenBank/DDBJ databases">
        <authorList>
            <person name="Otto D Thomas"/>
            <person name="Naeem Raeece"/>
        </authorList>
    </citation>
    <scope>NUCLEOTIDE SEQUENCE</scope>
</reference>
<sequence>MESAFGIQGKDFVLLCADSYAAFSVFRFKEDEDKIMKIDDDKLIVGAGPYSDMTQFTHYVQKNAHLHRLRTSTKLSTSAFANYTRGELAHALRRGPYQVNLLVAGMDDGQPSLFWIDYLSSMVKSTKAAHGYAAYFLGGLLDRYWKKDLTQPEAIEIAKKCIEELKTRMIISQSHFTIKIVDSTGIKTVEL</sequence>
<proteinExistence type="inferred from homology"/>
<dbReference type="GO" id="GO:0005634">
    <property type="term" value="C:nucleus"/>
    <property type="evidence" value="ECO:0007669"/>
    <property type="project" value="UniProtKB-SubCell"/>
</dbReference>
<dbReference type="VEuPathDB" id="CryptoDB:Cvel_23990"/>
<accession>A0A0G4GZ24</accession>
<dbReference type="GO" id="GO:0010498">
    <property type="term" value="P:proteasomal protein catabolic process"/>
    <property type="evidence" value="ECO:0007669"/>
    <property type="project" value="InterPro"/>
</dbReference>
<dbReference type="GO" id="GO:0005737">
    <property type="term" value="C:cytoplasm"/>
    <property type="evidence" value="ECO:0007669"/>
    <property type="project" value="UniProtKB-SubCell"/>
</dbReference>
<comment type="subunit">
    <text evidence="4">Component of the proteasome complex.</text>
</comment>
<comment type="similarity">
    <text evidence="4">Belongs to the peptidase T1B family.</text>
</comment>
<dbReference type="PROSITE" id="PS00854">
    <property type="entry name" value="PROTEASOME_BETA_1"/>
    <property type="match status" value="1"/>
</dbReference>
<dbReference type="InterPro" id="IPR029055">
    <property type="entry name" value="Ntn_hydrolases_N"/>
</dbReference>
<dbReference type="Gene3D" id="3.60.20.10">
    <property type="entry name" value="Glutamine Phosphoribosylpyrophosphate, subunit 1, domain 1"/>
    <property type="match status" value="1"/>
</dbReference>
<keyword evidence="2 4" id="KW-0647">Proteasome</keyword>
<dbReference type="InterPro" id="IPR023333">
    <property type="entry name" value="Proteasome_suB-type"/>
</dbReference>
<keyword evidence="1 4" id="KW-0963">Cytoplasm</keyword>
<dbReference type="PANTHER" id="PTHR32194">
    <property type="entry name" value="METALLOPROTEASE TLDD"/>
    <property type="match status" value="1"/>
</dbReference>